<protein>
    <recommendedName>
        <fullName evidence="2">Glycosyl hydrolase-like 10 domain-containing protein</fullName>
    </recommendedName>
</protein>
<keyword evidence="4" id="KW-1185">Reference proteome</keyword>
<evidence type="ECO:0000259" key="2">
    <source>
        <dbReference type="Pfam" id="PF02638"/>
    </source>
</evidence>
<name>A0A5C5WBI0_9BACT</name>
<dbReference type="InterPro" id="IPR052177">
    <property type="entry name" value="Divisome_Glycosyl_Hydrolase"/>
</dbReference>
<feature type="domain" description="Glycosyl hydrolase-like 10" evidence="2">
    <location>
        <begin position="50"/>
        <end position="330"/>
    </location>
</feature>
<dbReference type="EMBL" id="SJPH01000001">
    <property type="protein sequence ID" value="TWT48286.1"/>
    <property type="molecule type" value="Genomic_DNA"/>
</dbReference>
<dbReference type="InterPro" id="IPR017853">
    <property type="entry name" value="GH"/>
</dbReference>
<evidence type="ECO:0000256" key="1">
    <source>
        <dbReference type="ARBA" id="ARBA00022729"/>
    </source>
</evidence>
<dbReference type="GO" id="GO:0000272">
    <property type="term" value="P:polysaccharide catabolic process"/>
    <property type="evidence" value="ECO:0007669"/>
    <property type="project" value="InterPro"/>
</dbReference>
<dbReference type="Pfam" id="PF02638">
    <property type="entry name" value="GHL10"/>
    <property type="match status" value="1"/>
</dbReference>
<dbReference type="AlphaFoldDB" id="A0A5C5WBI0"/>
<comment type="caution">
    <text evidence="3">The sequence shown here is derived from an EMBL/GenBank/DDBJ whole genome shotgun (WGS) entry which is preliminary data.</text>
</comment>
<gene>
    <name evidence="3" type="ORF">Pla111_00480</name>
</gene>
<dbReference type="InterPro" id="IPR003790">
    <property type="entry name" value="GHL10"/>
</dbReference>
<dbReference type="Proteomes" id="UP000318995">
    <property type="component" value="Unassembled WGS sequence"/>
</dbReference>
<proteinExistence type="predicted"/>
<evidence type="ECO:0000313" key="4">
    <source>
        <dbReference type="Proteomes" id="UP000318995"/>
    </source>
</evidence>
<dbReference type="InterPro" id="IPR018247">
    <property type="entry name" value="EF_Hand_1_Ca_BS"/>
</dbReference>
<keyword evidence="1" id="KW-0732">Signal</keyword>
<dbReference type="PROSITE" id="PS00018">
    <property type="entry name" value="EF_HAND_1"/>
    <property type="match status" value="1"/>
</dbReference>
<accession>A0A5C5WBI0</accession>
<reference evidence="3 4" key="1">
    <citation type="submission" date="2019-02" db="EMBL/GenBank/DDBJ databases">
        <title>Deep-cultivation of Planctomycetes and their phenomic and genomic characterization uncovers novel biology.</title>
        <authorList>
            <person name="Wiegand S."/>
            <person name="Jogler M."/>
            <person name="Boedeker C."/>
            <person name="Pinto D."/>
            <person name="Vollmers J."/>
            <person name="Rivas-Marin E."/>
            <person name="Kohn T."/>
            <person name="Peeters S.H."/>
            <person name="Heuer A."/>
            <person name="Rast P."/>
            <person name="Oberbeckmann S."/>
            <person name="Bunk B."/>
            <person name="Jeske O."/>
            <person name="Meyerdierks A."/>
            <person name="Storesund J.E."/>
            <person name="Kallscheuer N."/>
            <person name="Luecker S."/>
            <person name="Lage O.M."/>
            <person name="Pohl T."/>
            <person name="Merkel B.J."/>
            <person name="Hornburger P."/>
            <person name="Mueller R.-W."/>
            <person name="Bruemmer F."/>
            <person name="Labrenz M."/>
            <person name="Spormann A.M."/>
            <person name="Op Den Camp H."/>
            <person name="Overmann J."/>
            <person name="Amann R."/>
            <person name="Jetten M.S.M."/>
            <person name="Mascher T."/>
            <person name="Medema M.H."/>
            <person name="Devos D.P."/>
            <person name="Kaster A.-K."/>
            <person name="Ovreas L."/>
            <person name="Rohde M."/>
            <person name="Galperin M.Y."/>
            <person name="Jogler C."/>
        </authorList>
    </citation>
    <scope>NUCLEOTIDE SEQUENCE [LARGE SCALE GENOMIC DNA]</scope>
    <source>
        <strain evidence="3 4">Pla111</strain>
    </source>
</reference>
<dbReference type="PANTHER" id="PTHR43405">
    <property type="entry name" value="GLYCOSYL HYDROLASE DIGH"/>
    <property type="match status" value="1"/>
</dbReference>
<evidence type="ECO:0000313" key="3">
    <source>
        <dbReference type="EMBL" id="TWT48286.1"/>
    </source>
</evidence>
<dbReference type="InterPro" id="IPR036439">
    <property type="entry name" value="Dockerin_dom_sf"/>
</dbReference>
<dbReference type="Gene3D" id="1.10.1330.10">
    <property type="entry name" value="Dockerin domain"/>
    <property type="match status" value="1"/>
</dbReference>
<sequence length="573" mass="63024" precursor="true">MRRNVHLTRPLAVIVFAMKLTWISVRMRLALLLCCLGVSVAGLALAAPAEVRGTWLTTTGPNHISSGANTASVMSDLRDIGLNTVYIETWKQGYTNFPSATMQGLIGRDRSPFLGTTRDLVAETIVEAHRNEMNYIGWFEYGFASEFVGTTSTINTFNNPLTRTMATNGWLLRDQSGRYGNSTNGFAWMNPAVPQVRQLLIDITLESIAAYDLDGVQFDDRLAWPREFGWDTTTASLYFQETGRALPSNIDDSNFRNWRQDKVTLFAAELSAAVRAVRPDLHLSVSPSVTSFSDVNYNAEWPLWQNLGIFDEYAVQVYRDNIGSFNATMPAQVAQFSGGDLDQFVVGLRGNGTGANTPYADLEDMIEGSRNAGAAGHAIFYSKAVRDDYRTQLTAFYDVAGEGQADNPFFGPNHRPAPTVATASGFNRWSVDVPADGNYRILVNNGSRWIEVSGGWLPAGPRELTLFGASGVELLVDHREADLPDFNGNGEVDVADYTLWRDTLFSSTDLRADANGDRVVNQLDYDLWNAAFGRSTLSLATTIPEPTAFGLLGCLLVAVGGTARNRTVEQRHR</sequence>
<dbReference type="SUPFAM" id="SSF51445">
    <property type="entry name" value="(Trans)glycosidases"/>
    <property type="match status" value="1"/>
</dbReference>
<dbReference type="Gene3D" id="3.20.20.80">
    <property type="entry name" value="Glycosidases"/>
    <property type="match status" value="1"/>
</dbReference>
<dbReference type="PANTHER" id="PTHR43405:SF1">
    <property type="entry name" value="GLYCOSYL HYDROLASE DIGH"/>
    <property type="match status" value="1"/>
</dbReference>
<organism evidence="3 4">
    <name type="scientific">Botrimarina hoheduenensis</name>
    <dbReference type="NCBI Taxonomy" id="2528000"/>
    <lineage>
        <taxon>Bacteria</taxon>
        <taxon>Pseudomonadati</taxon>
        <taxon>Planctomycetota</taxon>
        <taxon>Planctomycetia</taxon>
        <taxon>Pirellulales</taxon>
        <taxon>Lacipirellulaceae</taxon>
        <taxon>Botrimarina</taxon>
    </lineage>
</organism>